<feature type="domain" description="Protein kinase" evidence="10">
    <location>
        <begin position="1081"/>
        <end position="1367"/>
    </location>
</feature>
<evidence type="ECO:0000256" key="3">
    <source>
        <dbReference type="ARBA" id="ARBA00022679"/>
    </source>
</evidence>
<dbReference type="PANTHER" id="PTHR24356">
    <property type="entry name" value="SERINE/THREONINE-PROTEIN KINASE"/>
    <property type="match status" value="1"/>
</dbReference>
<feature type="compositionally biased region" description="Low complexity" evidence="9">
    <location>
        <begin position="220"/>
        <end position="244"/>
    </location>
</feature>
<dbReference type="EMBL" id="JAGKQM010002096">
    <property type="protein sequence ID" value="KAH0850316.1"/>
    <property type="molecule type" value="Genomic_DNA"/>
</dbReference>
<feature type="compositionally biased region" description="Gly residues" evidence="9">
    <location>
        <begin position="368"/>
        <end position="383"/>
    </location>
</feature>
<gene>
    <name evidence="12" type="ORF">HID58_095652</name>
</gene>
<accession>A0ABQ7X598</accession>
<feature type="compositionally biased region" description="Basic and acidic residues" evidence="9">
    <location>
        <begin position="384"/>
        <end position="411"/>
    </location>
</feature>
<evidence type="ECO:0000256" key="6">
    <source>
        <dbReference type="ARBA" id="ARBA00022840"/>
    </source>
</evidence>
<dbReference type="PROSITE" id="PS50011">
    <property type="entry name" value="PROTEIN_KINASE_DOM"/>
    <property type="match status" value="1"/>
</dbReference>
<dbReference type="InterPro" id="IPR011009">
    <property type="entry name" value="Kinase-like_dom_sf"/>
</dbReference>
<evidence type="ECO:0000256" key="5">
    <source>
        <dbReference type="ARBA" id="ARBA00022777"/>
    </source>
</evidence>
<dbReference type="EC" id="2.7.11.1" evidence="1"/>
<dbReference type="SUPFAM" id="SSF56112">
    <property type="entry name" value="Protein kinase-like (PK-like)"/>
    <property type="match status" value="1"/>
</dbReference>
<protein>
    <recommendedName>
        <fullName evidence="1">non-specific serine/threonine protein kinase</fullName>
        <ecNumber evidence="1">2.7.11.1</ecNumber>
    </recommendedName>
</protein>
<feature type="region of interest" description="Disordered" evidence="9">
    <location>
        <begin position="17"/>
        <end position="70"/>
    </location>
</feature>
<dbReference type="SMART" id="SM00220">
    <property type="entry name" value="S_TKc"/>
    <property type="match status" value="1"/>
</dbReference>
<feature type="compositionally biased region" description="Polar residues" evidence="9">
    <location>
        <begin position="31"/>
        <end position="41"/>
    </location>
</feature>
<evidence type="ECO:0000256" key="8">
    <source>
        <dbReference type="ARBA" id="ARBA00048679"/>
    </source>
</evidence>
<evidence type="ECO:0000259" key="10">
    <source>
        <dbReference type="PROSITE" id="PS50011"/>
    </source>
</evidence>
<evidence type="ECO:0000256" key="9">
    <source>
        <dbReference type="SAM" id="MobiDB-lite"/>
    </source>
</evidence>
<dbReference type="InterPro" id="IPR000961">
    <property type="entry name" value="AGC-kinase_C"/>
</dbReference>
<keyword evidence="3" id="KW-0808">Transferase</keyword>
<evidence type="ECO:0000256" key="1">
    <source>
        <dbReference type="ARBA" id="ARBA00012513"/>
    </source>
</evidence>
<evidence type="ECO:0000256" key="7">
    <source>
        <dbReference type="ARBA" id="ARBA00047899"/>
    </source>
</evidence>
<keyword evidence="2" id="KW-0723">Serine/threonine-protein kinase</keyword>
<dbReference type="InterPro" id="IPR050236">
    <property type="entry name" value="Ser_Thr_kinase_AGC"/>
</dbReference>
<sequence>MYNCKMVIKNKLFFSSGSSSHNSFNSPISVGSKSPIQSDTNMPEAAPKDETLVPDPIPAGGFVGRSGRFGPRKGFPSDIKSFSHELNSKGVQPFPLWKPHISNNVEEILVLIRAKFDKAKEDVNSDLKVFAADLVEVLEKNAESHFEWEESLEDLLILARNCAMTTPGDFWLRCEGIVRDLDDRRQELPLGILKQLHTRMLFILTKCTRMVFKNKLFFSSKKSGSSSPDSSNSPRSVGSNSPNPSDKKKSKSASKDESPIHSPSSLGGFGCKQASSIKDGLKKNKGKEVPSPHSIGKSNLSPSSEAKKNGGGPAFVSPIMASSLGLNRIKTRSGPLPRESVFNFRSDEKTPPLLCTSKLSKMATDTGSGSGSGLGSGSSGFGSGDKKKEAGSVMLRFEENMSRAQASDRDSSMSPDTGGPPKSLSPTLPPSGSRLQNAASSSGAGRSGPIKSSDFCTPENTYEWENPKESESPRYQALLRMTSAPRKRFPGDIKSFSHELNSKGVRPFPLWKPRRSNNVEEILVLIRAKFDKAKEEVNSDLKVFAADLVGILEKNAESHPEWEETFEDLLILARSCAMTTPGDFWLQCEGIVQDLDDRRQELPQGVLKQLHTRMLFILTRCTRLLQFHKESWGEEEQVVQLRQSRVLHSIEKIPPSGAGRSSSAAKVLKMPPSTKKAYSQEQRGLQWKEDVVVRSVPPLSPPENDVLKESESPANIDRMSSWKKLPTPVLKTVKEAPALEEQNHNKVEPPNLVRNRHAAISTLSGPPAKDSHEHSPKHRHNVSWGYWGEQPLVSEESSIMCRICEEEVPTTHVEDHSRICTLADKYDQKGLSVDERLMAVAGTLDKIAETFRHKDSLAAGESPDGMKVSNSNLTQECDVLSPRLSDWSRRGSEDMLDCLPETDNSVFMDDLRGLPLMSCKTRFGSKSDQGMTTSSASSMTPRSPIPTPRPDPIEMILGGKGTFHDHDEYPQMSELADIAKCAADAIPGDEQSIPFLLSCLGDLRVVIDRSKFDALTVETFGTRIEKLIREKYLQICELLDDEKVDLSSTVIDEDAPLEDDVVRGLRTSPVHPRDRTSIDDFEIIKPISRGAFGRVFLAKKRTTGDLFAIKVLKKADMIRKNAVESILAERDILINVRNPFVVRFFYSFTCRDNLYLVMEYLNGGDLYSLLRNLGCLEEDIVRVYIAEVVLALEYLHSEGVVHRDLKPDNLLIAHDGHIKLTDFGLSKVGLINSTDDLSGPGISLLDEEESQLPTSEHQLERRKKRSAVGTPDYLAPEILLGTGHAATADWWSVGIILFELIVGIPPFNAEQPQQIFDNILNRNIPWPHVPEEISAEAHDIIDRFLTEDPHLRLGARGAAEVKQHVFFKDINWDTLARQKAAFVPASESAIDTSYFRSRYSWNTSDEQFFPSGEVQDYSDADSLSGSSGCSSNGHEEGEVEESDGQAESESGIPVDYSFSNFSFKNLSQLASINYDLLSKGWKDEPQPNSRPK</sequence>
<comment type="caution">
    <text evidence="12">The sequence shown here is derived from an EMBL/GenBank/DDBJ whole genome shotgun (WGS) entry which is preliminary data.</text>
</comment>
<dbReference type="InterPro" id="IPR058783">
    <property type="entry name" value="IREH1/IRE-like_N"/>
</dbReference>
<feature type="compositionally biased region" description="Polar residues" evidence="9">
    <location>
        <begin position="357"/>
        <end position="366"/>
    </location>
</feature>
<proteinExistence type="predicted"/>
<keyword evidence="5" id="KW-0418">Kinase</keyword>
<reference evidence="12 13" key="1">
    <citation type="submission" date="2021-05" db="EMBL/GenBank/DDBJ databases">
        <title>Genome Assembly of Synthetic Allotetraploid Brassica napus Reveals Homoeologous Exchanges between Subgenomes.</title>
        <authorList>
            <person name="Davis J.T."/>
        </authorList>
    </citation>
    <scope>NUCLEOTIDE SEQUENCE [LARGE SCALE GENOMIC DNA]</scope>
    <source>
        <strain evidence="13">cv. Da-Ae</strain>
        <tissue evidence="12">Seedling</tissue>
    </source>
</reference>
<dbReference type="CDD" id="cd05579">
    <property type="entry name" value="STKc_MAST_like"/>
    <property type="match status" value="1"/>
</dbReference>
<feature type="region of interest" description="Disordered" evidence="9">
    <location>
        <begin position="652"/>
        <end position="673"/>
    </location>
</feature>
<dbReference type="Gene3D" id="3.30.200.20">
    <property type="entry name" value="Phosphorylase Kinase, domain 1"/>
    <property type="match status" value="1"/>
</dbReference>
<feature type="region of interest" description="Disordered" evidence="9">
    <location>
        <begin position="1410"/>
        <end position="1451"/>
    </location>
</feature>
<comment type="catalytic activity">
    <reaction evidence="8">
        <text>L-seryl-[protein] + ATP = O-phospho-L-seryl-[protein] + ADP + H(+)</text>
        <dbReference type="Rhea" id="RHEA:17989"/>
        <dbReference type="Rhea" id="RHEA-COMP:9863"/>
        <dbReference type="Rhea" id="RHEA-COMP:11604"/>
        <dbReference type="ChEBI" id="CHEBI:15378"/>
        <dbReference type="ChEBI" id="CHEBI:29999"/>
        <dbReference type="ChEBI" id="CHEBI:30616"/>
        <dbReference type="ChEBI" id="CHEBI:83421"/>
        <dbReference type="ChEBI" id="CHEBI:456216"/>
        <dbReference type="EC" id="2.7.11.1"/>
    </reaction>
</comment>
<keyword evidence="4" id="KW-0547">Nucleotide-binding</keyword>
<feature type="compositionally biased region" description="Low complexity" evidence="9">
    <location>
        <begin position="1420"/>
        <end position="1432"/>
    </location>
</feature>
<feature type="region of interest" description="Disordered" evidence="9">
    <location>
        <begin position="924"/>
        <end position="950"/>
    </location>
</feature>
<evidence type="ECO:0000313" key="13">
    <source>
        <dbReference type="Proteomes" id="UP000824890"/>
    </source>
</evidence>
<organism evidence="12 13">
    <name type="scientific">Brassica napus</name>
    <name type="common">Rape</name>
    <dbReference type="NCBI Taxonomy" id="3708"/>
    <lineage>
        <taxon>Eukaryota</taxon>
        <taxon>Viridiplantae</taxon>
        <taxon>Streptophyta</taxon>
        <taxon>Embryophyta</taxon>
        <taxon>Tracheophyta</taxon>
        <taxon>Spermatophyta</taxon>
        <taxon>Magnoliopsida</taxon>
        <taxon>eudicotyledons</taxon>
        <taxon>Gunneridae</taxon>
        <taxon>Pentapetalae</taxon>
        <taxon>rosids</taxon>
        <taxon>malvids</taxon>
        <taxon>Brassicales</taxon>
        <taxon>Brassicaceae</taxon>
        <taxon>Brassiceae</taxon>
        <taxon>Brassica</taxon>
    </lineage>
</organism>
<dbReference type="PANTHER" id="PTHR24356:SF1">
    <property type="entry name" value="SERINE_THREONINE-PROTEIN KINASE GREATWALL"/>
    <property type="match status" value="1"/>
</dbReference>
<feature type="compositionally biased region" description="Acidic residues" evidence="9">
    <location>
        <begin position="1437"/>
        <end position="1446"/>
    </location>
</feature>
<dbReference type="PROSITE" id="PS00108">
    <property type="entry name" value="PROTEIN_KINASE_ST"/>
    <property type="match status" value="1"/>
</dbReference>
<evidence type="ECO:0000256" key="4">
    <source>
        <dbReference type="ARBA" id="ARBA00022741"/>
    </source>
</evidence>
<feature type="compositionally biased region" description="Polar residues" evidence="9">
    <location>
        <begin position="924"/>
        <end position="939"/>
    </location>
</feature>
<keyword evidence="6" id="KW-0067">ATP-binding</keyword>
<feature type="region of interest" description="Disordered" evidence="9">
    <location>
        <begin position="220"/>
        <end position="473"/>
    </location>
</feature>
<dbReference type="Pfam" id="PF00069">
    <property type="entry name" value="Pkinase"/>
    <property type="match status" value="1"/>
</dbReference>
<feature type="compositionally biased region" description="Low complexity" evidence="9">
    <location>
        <begin position="419"/>
        <end position="448"/>
    </location>
</feature>
<evidence type="ECO:0000313" key="12">
    <source>
        <dbReference type="EMBL" id="KAH0850316.1"/>
    </source>
</evidence>
<evidence type="ECO:0000259" key="11">
    <source>
        <dbReference type="PROSITE" id="PS51285"/>
    </source>
</evidence>
<dbReference type="InterPro" id="IPR008271">
    <property type="entry name" value="Ser/Thr_kinase_AS"/>
</dbReference>
<feature type="compositionally biased region" description="Low complexity" evidence="9">
    <location>
        <begin position="17"/>
        <end position="29"/>
    </location>
</feature>
<dbReference type="Pfam" id="PF26031">
    <property type="entry name" value="IREH1"/>
    <property type="match status" value="2"/>
</dbReference>
<feature type="compositionally biased region" description="Basic and acidic residues" evidence="9">
    <location>
        <begin position="279"/>
        <end position="290"/>
    </location>
</feature>
<feature type="region of interest" description="Disordered" evidence="9">
    <location>
        <begin position="762"/>
        <end position="782"/>
    </location>
</feature>
<dbReference type="Gene3D" id="1.10.510.10">
    <property type="entry name" value="Transferase(Phosphotransferase) domain 1"/>
    <property type="match status" value="1"/>
</dbReference>
<name>A0ABQ7X598_BRANA</name>
<dbReference type="InterPro" id="IPR000719">
    <property type="entry name" value="Prot_kinase_dom"/>
</dbReference>
<keyword evidence="13" id="KW-1185">Reference proteome</keyword>
<comment type="catalytic activity">
    <reaction evidence="7">
        <text>L-threonyl-[protein] + ATP = O-phospho-L-threonyl-[protein] + ADP + H(+)</text>
        <dbReference type="Rhea" id="RHEA:46608"/>
        <dbReference type="Rhea" id="RHEA-COMP:11060"/>
        <dbReference type="Rhea" id="RHEA-COMP:11605"/>
        <dbReference type="ChEBI" id="CHEBI:15378"/>
        <dbReference type="ChEBI" id="CHEBI:30013"/>
        <dbReference type="ChEBI" id="CHEBI:30616"/>
        <dbReference type="ChEBI" id="CHEBI:61977"/>
        <dbReference type="ChEBI" id="CHEBI:456216"/>
        <dbReference type="EC" id="2.7.11.1"/>
    </reaction>
</comment>
<dbReference type="Proteomes" id="UP000824890">
    <property type="component" value="Unassembled WGS sequence"/>
</dbReference>
<feature type="compositionally biased region" description="Low complexity" evidence="9">
    <location>
        <begin position="656"/>
        <end position="665"/>
    </location>
</feature>
<evidence type="ECO:0000256" key="2">
    <source>
        <dbReference type="ARBA" id="ARBA00022527"/>
    </source>
</evidence>
<dbReference type="PROSITE" id="PS51285">
    <property type="entry name" value="AGC_KINASE_CTER"/>
    <property type="match status" value="1"/>
</dbReference>
<feature type="domain" description="AGC-kinase C-terminal" evidence="11">
    <location>
        <begin position="1368"/>
        <end position="1473"/>
    </location>
</feature>